<keyword evidence="1" id="KW-0812">Transmembrane</keyword>
<reference evidence="2 3" key="1">
    <citation type="submission" date="2019-03" db="EMBL/GenBank/DDBJ databases">
        <title>Three New Species of Nocardioides, Nocardioides euryhalodurans sp. nov., Nocardioides seonyuensis sp. nov. and Nocardioides eburneoflavus sp. nov., Iolated from Soil.</title>
        <authorList>
            <person name="Roh S.G."/>
            <person name="Lee C."/>
            <person name="Kim M.-K."/>
            <person name="Kim S.B."/>
        </authorList>
    </citation>
    <scope>NUCLEOTIDE SEQUENCE [LARGE SCALE GENOMIC DNA]</scope>
    <source>
        <strain evidence="2 3">MMS17-SY117</strain>
    </source>
</reference>
<keyword evidence="1" id="KW-1133">Transmembrane helix</keyword>
<dbReference type="Proteomes" id="UP000294894">
    <property type="component" value="Chromosome"/>
</dbReference>
<name>A0A4P7GN50_9ACTN</name>
<keyword evidence="1" id="KW-0472">Membrane</keyword>
<dbReference type="RefSeq" id="WP_135078942.1">
    <property type="nucleotide sequence ID" value="NZ_CP038267.1"/>
</dbReference>
<dbReference type="KEGG" id="noy:EXE57_15245"/>
<dbReference type="OrthoDB" id="5117757at2"/>
<evidence type="ECO:0000313" key="3">
    <source>
        <dbReference type="Proteomes" id="UP000294894"/>
    </source>
</evidence>
<dbReference type="EMBL" id="CP038267">
    <property type="protein sequence ID" value="QBR93473.1"/>
    <property type="molecule type" value="Genomic_DNA"/>
</dbReference>
<protein>
    <submittedName>
        <fullName evidence="2">Uncharacterized protein</fullName>
    </submittedName>
</protein>
<dbReference type="AlphaFoldDB" id="A0A4P7GN50"/>
<accession>A0A4P7GN50</accession>
<keyword evidence="3" id="KW-1185">Reference proteome</keyword>
<evidence type="ECO:0000313" key="2">
    <source>
        <dbReference type="EMBL" id="QBR93473.1"/>
    </source>
</evidence>
<organism evidence="2 3">
    <name type="scientific">Nocardioides euryhalodurans</name>
    <dbReference type="NCBI Taxonomy" id="2518370"/>
    <lineage>
        <taxon>Bacteria</taxon>
        <taxon>Bacillati</taxon>
        <taxon>Actinomycetota</taxon>
        <taxon>Actinomycetes</taxon>
        <taxon>Propionibacteriales</taxon>
        <taxon>Nocardioidaceae</taxon>
        <taxon>Nocardioides</taxon>
    </lineage>
</organism>
<sequence>MSDHDDLFARVRAADPAASLPPAGPDRVSRLLEDAMSHDELTESRDTGPRHRSPLTWVVAAAAVVLIAAAGVFALAGRGSSPTTPPVAGEEREPVVLALSVPEGAGAGRCMVPNAEVLGGASVAFDGEVVEVTGSQVTLVPSDFYAGGPADEVSVDQASASMQDLVGAVPFEEGQRYLVAADAGEVMVCGFSGAYDAQLADLYAEAFGG</sequence>
<gene>
    <name evidence="2" type="ORF">EXE57_15245</name>
</gene>
<proteinExistence type="predicted"/>
<feature type="transmembrane region" description="Helical" evidence="1">
    <location>
        <begin position="55"/>
        <end position="76"/>
    </location>
</feature>
<evidence type="ECO:0000256" key="1">
    <source>
        <dbReference type="SAM" id="Phobius"/>
    </source>
</evidence>